<proteinExistence type="predicted"/>
<evidence type="ECO:0008006" key="3">
    <source>
        <dbReference type="Google" id="ProtNLM"/>
    </source>
</evidence>
<protein>
    <recommendedName>
        <fullName evidence="3">Ribbon-helix-helix protein CopG domain-containing protein</fullName>
    </recommendedName>
</protein>
<dbReference type="InterPro" id="IPR010985">
    <property type="entry name" value="Ribbon_hlx_hlx"/>
</dbReference>
<dbReference type="GO" id="GO:0006355">
    <property type="term" value="P:regulation of DNA-templated transcription"/>
    <property type="evidence" value="ECO:0007669"/>
    <property type="project" value="InterPro"/>
</dbReference>
<dbReference type="EMBL" id="MGGP01000011">
    <property type="protein sequence ID" value="OGM32955.1"/>
    <property type="molecule type" value="Genomic_DNA"/>
</dbReference>
<reference evidence="1 2" key="1">
    <citation type="journal article" date="2016" name="Nat. Commun.">
        <title>Thousands of microbial genomes shed light on interconnected biogeochemical processes in an aquifer system.</title>
        <authorList>
            <person name="Anantharaman K."/>
            <person name="Brown C.T."/>
            <person name="Hug L.A."/>
            <person name="Sharon I."/>
            <person name="Castelle C.J."/>
            <person name="Probst A.J."/>
            <person name="Thomas B.C."/>
            <person name="Singh A."/>
            <person name="Wilkins M.J."/>
            <person name="Karaoz U."/>
            <person name="Brodie E.L."/>
            <person name="Williams K.H."/>
            <person name="Hubbard S.S."/>
            <person name="Banfield J.F."/>
        </authorList>
    </citation>
    <scope>NUCLEOTIDE SEQUENCE [LARGE SCALE GENOMIC DNA]</scope>
</reference>
<accession>A0A1F7Z2I7</accession>
<name>A0A1F7Z2I7_9BACT</name>
<dbReference type="SUPFAM" id="SSF47598">
    <property type="entry name" value="Ribbon-helix-helix"/>
    <property type="match status" value="1"/>
</dbReference>
<dbReference type="Proteomes" id="UP000178870">
    <property type="component" value="Unassembled WGS sequence"/>
</dbReference>
<gene>
    <name evidence="1" type="ORF">A2803_05170</name>
</gene>
<dbReference type="AlphaFoldDB" id="A0A1F7Z2I7"/>
<dbReference type="CDD" id="cd22231">
    <property type="entry name" value="RHH_NikR_HicB-like"/>
    <property type="match status" value="1"/>
</dbReference>
<organism evidence="1 2">
    <name type="scientific">Candidatus Woesebacteria bacterium RIFCSPHIGHO2_01_FULL_44_21</name>
    <dbReference type="NCBI Taxonomy" id="1802503"/>
    <lineage>
        <taxon>Bacteria</taxon>
        <taxon>Candidatus Woeseibacteriota</taxon>
    </lineage>
</organism>
<sequence>MATINISIPQKLKEQAQLLVRAGVYSSFSDVVRDSLRKNIFKNKYDLLAEKAKEDYKNGRGVVLKTAKDIDDYFDSL</sequence>
<comment type="caution">
    <text evidence="1">The sequence shown here is derived from an EMBL/GenBank/DDBJ whole genome shotgun (WGS) entry which is preliminary data.</text>
</comment>
<evidence type="ECO:0000313" key="1">
    <source>
        <dbReference type="EMBL" id="OGM32955.1"/>
    </source>
</evidence>
<evidence type="ECO:0000313" key="2">
    <source>
        <dbReference type="Proteomes" id="UP000178870"/>
    </source>
</evidence>